<evidence type="ECO:0000313" key="2">
    <source>
        <dbReference type="Proteomes" id="UP000297280"/>
    </source>
</evidence>
<protein>
    <submittedName>
        <fullName evidence="1">Uncharacterized protein</fullName>
    </submittedName>
</protein>
<keyword evidence="2" id="KW-1185">Reference proteome</keyword>
<sequence length="174" mass="19705">MPSQPPFAPHGSLQDLEDTLFLENMPMEFNSLHKRASTLIFSIDVSRIEDILAYATAIDRWSRAVTPIFKSSRSRSSSSPPYQIATAFMIKRICVRLGLPGITVNEHEITALCAVLLEFGVEIIEPKNENQAFKRVDDGLVTGLFLVTQRCPDEKTKSRALELLWNHERRGNLY</sequence>
<gene>
    <name evidence="1" type="ORF">BPOR_0373g00060</name>
</gene>
<dbReference type="Proteomes" id="UP000297280">
    <property type="component" value="Unassembled WGS sequence"/>
</dbReference>
<proteinExistence type="predicted"/>
<dbReference type="AlphaFoldDB" id="A0A4Z1KHZ6"/>
<dbReference type="STRING" id="87229.A0A4Z1KHZ6"/>
<evidence type="ECO:0000313" key="1">
    <source>
        <dbReference type="EMBL" id="TGO85687.1"/>
    </source>
</evidence>
<dbReference type="EMBL" id="PQXO01000372">
    <property type="protein sequence ID" value="TGO85687.1"/>
    <property type="molecule type" value="Genomic_DNA"/>
</dbReference>
<reference evidence="1 2" key="1">
    <citation type="submission" date="2017-12" db="EMBL/GenBank/DDBJ databases">
        <title>Comparative genomics of Botrytis spp.</title>
        <authorList>
            <person name="Valero-Jimenez C.A."/>
            <person name="Tapia P."/>
            <person name="Veloso J."/>
            <person name="Silva-Moreno E."/>
            <person name="Staats M."/>
            <person name="Valdes J.H."/>
            <person name="Van Kan J.A.L."/>
        </authorList>
    </citation>
    <scope>NUCLEOTIDE SEQUENCE [LARGE SCALE GENOMIC DNA]</scope>
    <source>
        <strain evidence="1 2">MUCL3349</strain>
    </source>
</reference>
<accession>A0A4Z1KHZ6</accession>
<name>A0A4Z1KHZ6_9HELO</name>
<comment type="caution">
    <text evidence="1">The sequence shown here is derived from an EMBL/GenBank/DDBJ whole genome shotgun (WGS) entry which is preliminary data.</text>
</comment>
<organism evidence="1 2">
    <name type="scientific">Botrytis porri</name>
    <dbReference type="NCBI Taxonomy" id="87229"/>
    <lineage>
        <taxon>Eukaryota</taxon>
        <taxon>Fungi</taxon>
        <taxon>Dikarya</taxon>
        <taxon>Ascomycota</taxon>
        <taxon>Pezizomycotina</taxon>
        <taxon>Leotiomycetes</taxon>
        <taxon>Helotiales</taxon>
        <taxon>Sclerotiniaceae</taxon>
        <taxon>Botrytis</taxon>
    </lineage>
</organism>